<dbReference type="GO" id="GO:0005829">
    <property type="term" value="C:cytosol"/>
    <property type="evidence" value="ECO:0007669"/>
    <property type="project" value="UniProtKB-SubCell"/>
</dbReference>
<keyword evidence="4 6" id="KW-1005">Bacterial flagellum biogenesis</keyword>
<evidence type="ECO:0000256" key="6">
    <source>
        <dbReference type="PIRNR" id="PIRNR039090"/>
    </source>
</evidence>
<dbReference type="GO" id="GO:0044780">
    <property type="term" value="P:bacterial-type flagellum assembly"/>
    <property type="evidence" value="ECO:0007669"/>
    <property type="project" value="InterPro"/>
</dbReference>
<keyword evidence="3 6" id="KW-0963">Cytoplasm</keyword>
<keyword evidence="7" id="KW-0969">Cilium</keyword>
<dbReference type="Proteomes" id="UP000033452">
    <property type="component" value="Unassembled WGS sequence"/>
</dbReference>
<sequence length="142" mass="15755">MYNARVKNYQKEALKTRVAGADRYEIIQMLMAGAVEKMVLAKVSIEKRHLEAKAEHISKASAILEALRGCLDFEVGGEVTENLYALYSYMIDRLLDASLQNDPAIVDEVSNLLKEIKSAWDAIPVDVRQQTLNDNGADANVG</sequence>
<reference evidence="7 8" key="1">
    <citation type="journal article" date="2015" name="BMC Genomics">
        <title>Genome mining reveals unlocked bioactive potential of marine Gram-negative bacteria.</title>
        <authorList>
            <person name="Machado H."/>
            <person name="Sonnenschein E.C."/>
            <person name="Melchiorsen J."/>
            <person name="Gram L."/>
        </authorList>
    </citation>
    <scope>NUCLEOTIDE SEQUENCE [LARGE SCALE GENOMIC DNA]</scope>
    <source>
        <strain evidence="7 8">S2471</strain>
    </source>
</reference>
<dbReference type="InterPro" id="IPR036584">
    <property type="entry name" value="FliS_sf"/>
</dbReference>
<dbReference type="PIRSF" id="PIRSF039090">
    <property type="entry name" value="Flis"/>
    <property type="match status" value="1"/>
</dbReference>
<organism evidence="7 8">
    <name type="scientific">Pseudoalteromonas rubra</name>
    <dbReference type="NCBI Taxonomy" id="43658"/>
    <lineage>
        <taxon>Bacteria</taxon>
        <taxon>Pseudomonadati</taxon>
        <taxon>Pseudomonadota</taxon>
        <taxon>Gammaproteobacteria</taxon>
        <taxon>Alteromonadales</taxon>
        <taxon>Pseudoalteromonadaceae</taxon>
        <taxon>Pseudoalteromonas</taxon>
    </lineage>
</organism>
<dbReference type="OrthoDB" id="9792010at2"/>
<comment type="caution">
    <text evidence="7">The sequence shown here is derived from an EMBL/GenBank/DDBJ whole genome shotgun (WGS) entry which is preliminary data.</text>
</comment>
<dbReference type="PANTHER" id="PTHR34773">
    <property type="entry name" value="FLAGELLAR SECRETION CHAPERONE FLIS"/>
    <property type="match status" value="1"/>
</dbReference>
<keyword evidence="7" id="KW-0966">Cell projection</keyword>
<dbReference type="InterPro" id="IPR003713">
    <property type="entry name" value="FliS"/>
</dbReference>
<dbReference type="GO" id="GO:0071973">
    <property type="term" value="P:bacterial-type flagellum-dependent cell motility"/>
    <property type="evidence" value="ECO:0007669"/>
    <property type="project" value="TreeGrafter"/>
</dbReference>
<evidence type="ECO:0000256" key="4">
    <source>
        <dbReference type="ARBA" id="ARBA00022795"/>
    </source>
</evidence>
<keyword evidence="8" id="KW-1185">Reference proteome</keyword>
<evidence type="ECO:0000256" key="2">
    <source>
        <dbReference type="ARBA" id="ARBA00008787"/>
    </source>
</evidence>
<dbReference type="CDD" id="cd16098">
    <property type="entry name" value="FliS"/>
    <property type="match status" value="1"/>
</dbReference>
<dbReference type="EMBL" id="JXYA01000009">
    <property type="protein sequence ID" value="KJZ11669.1"/>
    <property type="molecule type" value="Genomic_DNA"/>
</dbReference>
<name>A0A0F4QWF9_9GAMM</name>
<dbReference type="AlphaFoldDB" id="A0A0F4QWF9"/>
<protein>
    <recommendedName>
        <fullName evidence="6">Flagellar secretion chaperone FliS</fullName>
    </recommendedName>
</protein>
<dbReference type="PANTHER" id="PTHR34773:SF1">
    <property type="entry name" value="FLAGELLAR SECRETION CHAPERONE FLIS"/>
    <property type="match status" value="1"/>
</dbReference>
<comment type="similarity">
    <text evidence="2 6">Belongs to the FliS family.</text>
</comment>
<dbReference type="Gene3D" id="1.20.120.340">
    <property type="entry name" value="Flagellar protein FliS"/>
    <property type="match status" value="1"/>
</dbReference>
<proteinExistence type="inferred from homology"/>
<dbReference type="RefSeq" id="WP_046003943.1">
    <property type="nucleotide sequence ID" value="NZ_JXYA01000009.1"/>
</dbReference>
<keyword evidence="7" id="KW-0282">Flagellum</keyword>
<accession>A0A0F4QWF9</accession>
<evidence type="ECO:0000313" key="8">
    <source>
        <dbReference type="Proteomes" id="UP000033452"/>
    </source>
</evidence>
<comment type="subcellular location">
    <subcellularLocation>
        <location evidence="1 6">Cytoplasm</location>
        <location evidence="1 6">Cytosol</location>
    </subcellularLocation>
</comment>
<evidence type="ECO:0000256" key="5">
    <source>
        <dbReference type="ARBA" id="ARBA00023186"/>
    </source>
</evidence>
<evidence type="ECO:0000313" key="7">
    <source>
        <dbReference type="EMBL" id="KJZ11669.1"/>
    </source>
</evidence>
<gene>
    <name evidence="7" type="ORF">TW77_05410</name>
</gene>
<dbReference type="SUPFAM" id="SSF101116">
    <property type="entry name" value="Flagellar export chaperone FliS"/>
    <property type="match status" value="1"/>
</dbReference>
<dbReference type="PATRIC" id="fig|43658.5.peg.1128"/>
<evidence type="ECO:0000256" key="1">
    <source>
        <dbReference type="ARBA" id="ARBA00004514"/>
    </source>
</evidence>
<keyword evidence="5" id="KW-0143">Chaperone</keyword>
<evidence type="ECO:0000256" key="3">
    <source>
        <dbReference type="ARBA" id="ARBA00022490"/>
    </source>
</evidence>
<dbReference type="Pfam" id="PF02561">
    <property type="entry name" value="FliS"/>
    <property type="match status" value="1"/>
</dbReference>
<dbReference type="NCBIfam" id="TIGR00208">
    <property type="entry name" value="fliS"/>
    <property type="match status" value="1"/>
</dbReference>